<proteinExistence type="predicted"/>
<name>A0A8H7RBC2_9FUNG</name>
<reference evidence="1" key="1">
    <citation type="submission" date="2020-12" db="EMBL/GenBank/DDBJ databases">
        <title>Metabolic potential, ecology and presence of endohyphal bacteria is reflected in genomic diversity of Mucoromycotina.</title>
        <authorList>
            <person name="Muszewska A."/>
            <person name="Okrasinska A."/>
            <person name="Steczkiewicz K."/>
            <person name="Drgas O."/>
            <person name="Orlowska M."/>
            <person name="Perlinska-Lenart U."/>
            <person name="Aleksandrzak-Piekarczyk T."/>
            <person name="Szatraj K."/>
            <person name="Zielenkiewicz U."/>
            <person name="Pilsyk S."/>
            <person name="Malc E."/>
            <person name="Mieczkowski P."/>
            <person name="Kruszewska J.S."/>
            <person name="Biernat P."/>
            <person name="Pawlowska J."/>
        </authorList>
    </citation>
    <scope>NUCLEOTIDE SEQUENCE</scope>
    <source>
        <strain evidence="1">CBS 226.32</strain>
    </source>
</reference>
<accession>A0A8H7RBC2</accession>
<dbReference type="AlphaFoldDB" id="A0A8H7RBC2"/>
<sequence>MYWDEEFKNPYRVQTLNSLQQWRTHQLIFEPSAHDPEKVDVVMAELESSIARSRKTTSGINTRTAQWWAKGMDNDPEWDIYGKLTNKVNRAESQLLEEYKHLLINLFDEQPQATRKDAVHNLTAAFEQITCRFVARNSKETRIKRKEWVEKWSQTDMSHLSNCVFVDVSALNINIRSFTTSSAKGTLAIVTTPSARAVSHTILGAILAINAVNIEIELPNLKPKKIKVDGSHKRK</sequence>
<keyword evidence="2" id="KW-1185">Reference proteome</keyword>
<dbReference type="EMBL" id="JAEPRC010000126">
    <property type="protein sequence ID" value="KAG2207603.1"/>
    <property type="molecule type" value="Genomic_DNA"/>
</dbReference>
<protein>
    <submittedName>
        <fullName evidence="1">Uncharacterized protein</fullName>
    </submittedName>
</protein>
<evidence type="ECO:0000313" key="1">
    <source>
        <dbReference type="EMBL" id="KAG2207603.1"/>
    </source>
</evidence>
<gene>
    <name evidence="1" type="ORF">INT46_005576</name>
</gene>
<dbReference type="OrthoDB" id="2283132at2759"/>
<organism evidence="1 2">
    <name type="scientific">Mucor plumbeus</name>
    <dbReference type="NCBI Taxonomy" id="97098"/>
    <lineage>
        <taxon>Eukaryota</taxon>
        <taxon>Fungi</taxon>
        <taxon>Fungi incertae sedis</taxon>
        <taxon>Mucoromycota</taxon>
        <taxon>Mucoromycotina</taxon>
        <taxon>Mucoromycetes</taxon>
        <taxon>Mucorales</taxon>
        <taxon>Mucorineae</taxon>
        <taxon>Mucoraceae</taxon>
        <taxon>Mucor</taxon>
    </lineage>
</organism>
<evidence type="ECO:0000313" key="2">
    <source>
        <dbReference type="Proteomes" id="UP000650833"/>
    </source>
</evidence>
<dbReference type="Proteomes" id="UP000650833">
    <property type="component" value="Unassembled WGS sequence"/>
</dbReference>
<comment type="caution">
    <text evidence="1">The sequence shown here is derived from an EMBL/GenBank/DDBJ whole genome shotgun (WGS) entry which is preliminary data.</text>
</comment>